<dbReference type="InterPro" id="IPR007627">
    <property type="entry name" value="RNA_pol_sigma70_r2"/>
</dbReference>
<keyword evidence="1" id="KW-0805">Transcription regulation</keyword>
<accession>A0A1I7MSI6</accession>
<evidence type="ECO:0000256" key="2">
    <source>
        <dbReference type="ARBA" id="ARBA00023082"/>
    </source>
</evidence>
<protein>
    <submittedName>
        <fullName evidence="6">RNA polymerase sigma-70 factor, ECF subfamily</fullName>
    </submittedName>
</protein>
<keyword evidence="7" id="KW-1185">Reference proteome</keyword>
<dbReference type="InterPro" id="IPR013325">
    <property type="entry name" value="RNA_pol_sigma_r2"/>
</dbReference>
<sequence>MSKTKQSAESVDGEVLADVVQSIHPVIWSTLGARANPETVADVAQATWESAWRVRDRFDQDKGTLHAWVVTIARRRAVDHLRSVERDRVLQNQAEQIATSRMASSASLVVEDHAGVTVDALEARQTLARVLSVVEEVISSREATARAMALVLVFGDDLQAASRALGVSKDALRESRRELMRCCQIVMKAQQAADQGRPATMRTLIECLPEEGETGNWIRQTAMVCAQAGGRMDEVTVGDVMKATGFSQSTARQYLAQVKHLLRVAATVLTTTGPSTHAA</sequence>
<keyword evidence="3" id="KW-0238">DNA-binding</keyword>
<organism evidence="6 7">
    <name type="scientific">Micrococcus terreus</name>
    <dbReference type="NCBI Taxonomy" id="574650"/>
    <lineage>
        <taxon>Bacteria</taxon>
        <taxon>Bacillati</taxon>
        <taxon>Actinomycetota</taxon>
        <taxon>Actinomycetes</taxon>
        <taxon>Micrococcales</taxon>
        <taxon>Micrococcaceae</taxon>
        <taxon>Micrococcus</taxon>
    </lineage>
</organism>
<evidence type="ECO:0000313" key="7">
    <source>
        <dbReference type="Proteomes" id="UP000198881"/>
    </source>
</evidence>
<evidence type="ECO:0000256" key="1">
    <source>
        <dbReference type="ARBA" id="ARBA00023015"/>
    </source>
</evidence>
<keyword evidence="4" id="KW-0804">Transcription</keyword>
<evidence type="ECO:0000256" key="4">
    <source>
        <dbReference type="ARBA" id="ARBA00023163"/>
    </source>
</evidence>
<dbReference type="SUPFAM" id="SSF88946">
    <property type="entry name" value="Sigma2 domain of RNA polymerase sigma factors"/>
    <property type="match status" value="1"/>
</dbReference>
<evidence type="ECO:0000256" key="3">
    <source>
        <dbReference type="ARBA" id="ARBA00023125"/>
    </source>
</evidence>
<dbReference type="PANTHER" id="PTHR43133">
    <property type="entry name" value="RNA POLYMERASE ECF-TYPE SIGMA FACTO"/>
    <property type="match status" value="1"/>
</dbReference>
<keyword evidence="2" id="KW-0731">Sigma factor</keyword>
<dbReference type="EMBL" id="FPCG01000014">
    <property type="protein sequence ID" value="SFV24809.1"/>
    <property type="molecule type" value="Genomic_DNA"/>
</dbReference>
<dbReference type="STRING" id="574650.SAMN04487966_11413"/>
<dbReference type="Proteomes" id="UP000198881">
    <property type="component" value="Unassembled WGS sequence"/>
</dbReference>
<dbReference type="InterPro" id="IPR039425">
    <property type="entry name" value="RNA_pol_sigma-70-like"/>
</dbReference>
<dbReference type="AlphaFoldDB" id="A0A1I7MSI6"/>
<dbReference type="GO" id="GO:0003677">
    <property type="term" value="F:DNA binding"/>
    <property type="evidence" value="ECO:0007669"/>
    <property type="project" value="UniProtKB-KW"/>
</dbReference>
<feature type="domain" description="RNA polymerase sigma-70 region 2" evidence="5">
    <location>
        <begin position="35"/>
        <end position="85"/>
    </location>
</feature>
<proteinExistence type="predicted"/>
<evidence type="ECO:0000259" key="5">
    <source>
        <dbReference type="Pfam" id="PF04542"/>
    </source>
</evidence>
<dbReference type="GO" id="GO:0006352">
    <property type="term" value="P:DNA-templated transcription initiation"/>
    <property type="evidence" value="ECO:0007669"/>
    <property type="project" value="InterPro"/>
</dbReference>
<dbReference type="Gene3D" id="1.10.1740.10">
    <property type="match status" value="1"/>
</dbReference>
<dbReference type="GO" id="GO:0016987">
    <property type="term" value="F:sigma factor activity"/>
    <property type="evidence" value="ECO:0007669"/>
    <property type="project" value="UniProtKB-KW"/>
</dbReference>
<dbReference type="PANTHER" id="PTHR43133:SF8">
    <property type="entry name" value="RNA POLYMERASE SIGMA FACTOR HI_1459-RELATED"/>
    <property type="match status" value="1"/>
</dbReference>
<reference evidence="6 7" key="1">
    <citation type="submission" date="2016-10" db="EMBL/GenBank/DDBJ databases">
        <authorList>
            <person name="de Groot N.N."/>
        </authorList>
    </citation>
    <scope>NUCLEOTIDE SEQUENCE [LARGE SCALE GENOMIC DNA]</scope>
    <source>
        <strain evidence="6 7">CGMCC 1.7054</strain>
    </source>
</reference>
<gene>
    <name evidence="6" type="ORF">SAMN04487966_11413</name>
</gene>
<evidence type="ECO:0000313" key="6">
    <source>
        <dbReference type="EMBL" id="SFV24809.1"/>
    </source>
</evidence>
<dbReference type="RefSeq" id="WP_091699388.1">
    <property type="nucleotide sequence ID" value="NZ_FPCG01000014.1"/>
</dbReference>
<dbReference type="Pfam" id="PF04542">
    <property type="entry name" value="Sigma70_r2"/>
    <property type="match status" value="1"/>
</dbReference>
<name>A0A1I7MSI6_9MICC</name>
<dbReference type="OrthoDB" id="5243766at2"/>